<protein>
    <submittedName>
        <fullName evidence="2">DUF2497 domain-containing protein</fullName>
    </submittedName>
</protein>
<reference evidence="2 3" key="1">
    <citation type="submission" date="2017-08" db="EMBL/GenBank/DDBJ databases">
        <title>Infants hospitalized years apart are colonized by the same room-sourced microbial strains.</title>
        <authorList>
            <person name="Brooks B."/>
            <person name="Olm M.R."/>
            <person name="Firek B.A."/>
            <person name="Baker R."/>
            <person name="Thomas B.C."/>
            <person name="Morowitz M.J."/>
            <person name="Banfield J.F."/>
        </authorList>
    </citation>
    <scope>NUCLEOTIDE SEQUENCE [LARGE SCALE GENOMIC DNA]</scope>
    <source>
        <strain evidence="2">S2_005_002_R2_29</strain>
    </source>
</reference>
<dbReference type="Pfam" id="PF10691">
    <property type="entry name" value="DUF2497"/>
    <property type="match status" value="1"/>
</dbReference>
<evidence type="ECO:0000313" key="3">
    <source>
        <dbReference type="Proteomes" id="UP000249417"/>
    </source>
</evidence>
<dbReference type="InterPro" id="IPR019632">
    <property type="entry name" value="DUF2497"/>
</dbReference>
<proteinExistence type="predicted"/>
<gene>
    <name evidence="2" type="ORF">DI551_07015</name>
</gene>
<organism evidence="2 3">
    <name type="scientific">Micavibrio aeruginosavorus</name>
    <dbReference type="NCBI Taxonomy" id="349221"/>
    <lineage>
        <taxon>Bacteria</taxon>
        <taxon>Pseudomonadati</taxon>
        <taxon>Bdellovibrionota</taxon>
        <taxon>Bdellovibrionia</taxon>
        <taxon>Bdellovibrionales</taxon>
        <taxon>Pseudobdellovibrionaceae</taxon>
        <taxon>Micavibrio</taxon>
    </lineage>
</organism>
<evidence type="ECO:0000256" key="1">
    <source>
        <dbReference type="SAM" id="MobiDB-lite"/>
    </source>
</evidence>
<feature type="region of interest" description="Disordered" evidence="1">
    <location>
        <begin position="109"/>
        <end position="129"/>
    </location>
</feature>
<sequence>MAAEKTPEQEPSIEEILASIRQIISDDDDKDGESSLPEPVVEPVAAAPKPETPPPAPPEPVFEPAGFDVFDSVSIEKEPEDDVLELTDPILDEPAFEEEAMQIDLQETAPPPQPAEVEMEKPTRKAAAADDILTETARSATISSMAKLAGNMPITKHREYGNITLEDLVREMLHPMLRDWLSENLPPMVERVVQKELEKLARQAQDV</sequence>
<feature type="compositionally biased region" description="Pro residues" evidence="1">
    <location>
        <begin position="50"/>
        <end position="61"/>
    </location>
</feature>
<dbReference type="EMBL" id="QFQB01000045">
    <property type="protein sequence ID" value="PZQ45565.1"/>
    <property type="molecule type" value="Genomic_DNA"/>
</dbReference>
<name>A0A2W5N463_9BACT</name>
<comment type="caution">
    <text evidence="2">The sequence shown here is derived from an EMBL/GenBank/DDBJ whole genome shotgun (WGS) entry which is preliminary data.</text>
</comment>
<dbReference type="Proteomes" id="UP000249417">
    <property type="component" value="Unassembled WGS sequence"/>
</dbReference>
<dbReference type="AlphaFoldDB" id="A0A2W5N463"/>
<feature type="compositionally biased region" description="Low complexity" evidence="1">
    <location>
        <begin position="37"/>
        <end position="49"/>
    </location>
</feature>
<accession>A0A2W5N463</accession>
<evidence type="ECO:0000313" key="2">
    <source>
        <dbReference type="EMBL" id="PZQ45565.1"/>
    </source>
</evidence>
<feature type="region of interest" description="Disordered" evidence="1">
    <location>
        <begin position="1"/>
        <end position="65"/>
    </location>
</feature>